<evidence type="ECO:0000313" key="2">
    <source>
        <dbReference type="EMBL" id="APC38943.1"/>
    </source>
</evidence>
<sequence length="304" mass="34543">MIKESKKFKRRRKIVAIMFIILCSLVYTRYAYSYKMEVKAKENHVLQVKAQRVLEKSREEKAASAAIELRARVANAANTYDIQKISDIAKGKGVKDGKKIAFLTFDDGPSTTVTPKVLDILKNNNIKATFFTLGNAIESNNSSKELIKRIAKEGHALGNHGYSHDMKIIYPHNKLDVNVFMAEIEKTNNILESILGQDFNARAIRMPGGYMSRVYYHDPNLTELNAKLKEKDLYSIDWNAYVFDAEGKKKTSPELVEAFKENVGTQEKIVVLMHDTYGKESTAEALPEIIDYLKTSGYEFKIIK</sequence>
<dbReference type="SUPFAM" id="SSF88713">
    <property type="entry name" value="Glycoside hydrolase/deacetylase"/>
    <property type="match status" value="1"/>
</dbReference>
<dbReference type="InterPro" id="IPR011330">
    <property type="entry name" value="Glyco_hydro/deAcase_b/a-brl"/>
</dbReference>
<evidence type="ECO:0000313" key="3">
    <source>
        <dbReference type="Proteomes" id="UP000182569"/>
    </source>
</evidence>
<dbReference type="Gene3D" id="3.20.20.370">
    <property type="entry name" value="Glycoside hydrolase/deacetylase"/>
    <property type="match status" value="1"/>
</dbReference>
<dbReference type="PROSITE" id="PS51677">
    <property type="entry name" value="NODB"/>
    <property type="match status" value="1"/>
</dbReference>
<dbReference type="Pfam" id="PF01522">
    <property type="entry name" value="Polysacc_deac_1"/>
    <property type="match status" value="1"/>
</dbReference>
<dbReference type="KEGG" id="ceu:A7L45_02115"/>
<protein>
    <submittedName>
        <fullName evidence="2">Polysaccharide deacetylase</fullName>
    </submittedName>
</protein>
<reference evidence="3" key="1">
    <citation type="journal article" date="2016" name="Front. Microbiol.">
        <title>Complete Genome Sequence of Clostridium estertheticum DSM 8809, a Microbe Identified in Spoiled Vacuum Packed Beef.</title>
        <authorList>
            <person name="Yu Z."/>
            <person name="Gunn L."/>
            <person name="Brennan E."/>
            <person name="Reid R."/>
            <person name="Wall P.G."/>
            <person name="Gaora O.P."/>
            <person name="Hurley D."/>
            <person name="Bolton D."/>
            <person name="Fanning S."/>
        </authorList>
    </citation>
    <scope>NUCLEOTIDE SEQUENCE [LARGE SCALE GENOMIC DNA]</scope>
    <source>
        <strain evidence="3">DSM 8809</strain>
    </source>
</reference>
<dbReference type="OrthoDB" id="258610at2"/>
<dbReference type="InterPro" id="IPR050248">
    <property type="entry name" value="Polysacc_deacetylase_ArnD"/>
</dbReference>
<proteinExistence type="predicted"/>
<dbReference type="PANTHER" id="PTHR10587">
    <property type="entry name" value="GLYCOSYL TRANSFERASE-RELATED"/>
    <property type="match status" value="1"/>
</dbReference>
<accession>A0A1J0GC97</accession>
<gene>
    <name evidence="2" type="ORF">A7L45_02115</name>
</gene>
<dbReference type="InterPro" id="IPR002509">
    <property type="entry name" value="NODB_dom"/>
</dbReference>
<feature type="domain" description="NodB homology" evidence="1">
    <location>
        <begin position="99"/>
        <end position="301"/>
    </location>
</feature>
<dbReference type="STRING" id="1552.A7L45_02115"/>
<dbReference type="EMBL" id="CP015756">
    <property type="protein sequence ID" value="APC38943.1"/>
    <property type="molecule type" value="Genomic_DNA"/>
</dbReference>
<dbReference type="GO" id="GO:0016810">
    <property type="term" value="F:hydrolase activity, acting on carbon-nitrogen (but not peptide) bonds"/>
    <property type="evidence" value="ECO:0007669"/>
    <property type="project" value="InterPro"/>
</dbReference>
<organism evidence="2 3">
    <name type="scientific">Clostridium estertheticum subsp. estertheticum</name>
    <dbReference type="NCBI Taxonomy" id="1552"/>
    <lineage>
        <taxon>Bacteria</taxon>
        <taxon>Bacillati</taxon>
        <taxon>Bacillota</taxon>
        <taxon>Clostridia</taxon>
        <taxon>Eubacteriales</taxon>
        <taxon>Clostridiaceae</taxon>
        <taxon>Clostridium</taxon>
    </lineage>
</organism>
<dbReference type="RefSeq" id="WP_071611241.1">
    <property type="nucleotide sequence ID" value="NZ_CP015756.1"/>
</dbReference>
<name>A0A1J0GC97_9CLOT</name>
<dbReference type="CDD" id="cd10944">
    <property type="entry name" value="CE4_SmPgdA_like"/>
    <property type="match status" value="1"/>
</dbReference>
<dbReference type="PANTHER" id="PTHR10587:SF125">
    <property type="entry name" value="POLYSACCHARIDE DEACETYLASE YHEN-RELATED"/>
    <property type="match status" value="1"/>
</dbReference>
<dbReference type="GO" id="GO:0005975">
    <property type="term" value="P:carbohydrate metabolic process"/>
    <property type="evidence" value="ECO:0007669"/>
    <property type="project" value="InterPro"/>
</dbReference>
<keyword evidence="3" id="KW-1185">Reference proteome</keyword>
<dbReference type="Proteomes" id="UP000182569">
    <property type="component" value="Chromosome"/>
</dbReference>
<evidence type="ECO:0000259" key="1">
    <source>
        <dbReference type="PROSITE" id="PS51677"/>
    </source>
</evidence>
<dbReference type="AlphaFoldDB" id="A0A1J0GC97"/>